<feature type="chain" id="PRO_5038628547" description="Two component regulator propeller" evidence="1">
    <location>
        <begin position="18"/>
        <end position="711"/>
    </location>
</feature>
<protein>
    <recommendedName>
        <fullName evidence="4">Two component regulator propeller</fullName>
    </recommendedName>
</protein>
<evidence type="ECO:0008006" key="4">
    <source>
        <dbReference type="Google" id="ProtNLM"/>
    </source>
</evidence>
<evidence type="ECO:0000256" key="1">
    <source>
        <dbReference type="SAM" id="SignalP"/>
    </source>
</evidence>
<keyword evidence="3" id="KW-1185">Reference proteome</keyword>
<dbReference type="Gene3D" id="2.130.10.10">
    <property type="entry name" value="YVTN repeat-like/Quinoprotein amine dehydrogenase"/>
    <property type="match status" value="1"/>
</dbReference>
<dbReference type="Proteomes" id="UP001164653">
    <property type="component" value="Chromosome"/>
</dbReference>
<dbReference type="AlphaFoldDB" id="A0A9E8NIA2"/>
<evidence type="ECO:0000313" key="3">
    <source>
        <dbReference type="Proteomes" id="UP001164653"/>
    </source>
</evidence>
<evidence type="ECO:0000313" key="2">
    <source>
        <dbReference type="EMBL" id="WAC14787.1"/>
    </source>
</evidence>
<keyword evidence="1" id="KW-0732">Signal</keyword>
<gene>
    <name evidence="2" type="ORF">ON006_12650</name>
</gene>
<sequence length="711" mass="80947">MKSLFYWILLAPLHLLAQSVPDQKFVQEVVTIHSGKEGLPAGKITQITLKNNQPVALVAGKSVQFSAGKWISAANEKHATNAGLPAIVGTKILTAVPYQGGYAIGCEEGLYVYKNGKKAERIFPKNEEYSWALRNVAALVTDSKGRLWFGSEEGVGYLDGTKWKLFTGKEGLPYNQFTCAAAGLDGIVWFGTKKGAIEVDNDQFKYRFSRRWLPNDQVNTIAVQPDNGTAWIGTDKGISQIAPVALSLEEKARIFTRQVEERHNRMGFIAQSHLKEQFNVATSEVAISDNDGMYTAMYGAAQAFRYAATGDPEAKALADRSFKSCKWLVDISHEKGFPARVIIPVDWHEPVNEVYSREANLRHQEHDPMWKDIYPRFPKSKDGKYYWKCDTSSDELAGHFFFYGIYYDLVAKTEEEKQAVRDVVGDITDHLVRHGYKLVDHDGKVTRWGDFSPEYFNSVYGYDQRGLNSMMMLSFLNVAKHVTGDQKYDHEAKILRDKYNYHINAMHPKEFFPPENVVPWDNNLCLMSIYGLINYETDPSLLLMYRQGLEVAWQHISKQKNAFWDAIYASLANRFTKQADQKMFENKGLFPENRLYASKVVKGHYKGNYRTDFILENLQKIPLDLIGYTMDNTHRLDVVFDSSPMQEKNIGWRVDGYALPIDERGHVRQDRDGFALLASEGDGHDEHEGTFFLLPYYMAYYHGLLGNGEAK</sequence>
<proteinExistence type="predicted"/>
<dbReference type="InterPro" id="IPR015943">
    <property type="entry name" value="WD40/YVTN_repeat-like_dom_sf"/>
</dbReference>
<dbReference type="RefSeq" id="WP_244820154.1">
    <property type="nucleotide sequence ID" value="NZ_CP112998.1"/>
</dbReference>
<feature type="signal peptide" evidence="1">
    <location>
        <begin position="1"/>
        <end position="17"/>
    </location>
</feature>
<name>A0A9E8NIA2_9BACT</name>
<dbReference type="EMBL" id="CP112998">
    <property type="protein sequence ID" value="WAC14787.1"/>
    <property type="molecule type" value="Genomic_DNA"/>
</dbReference>
<organism evidence="2 3">
    <name type="scientific">Dyadobacter pollutisoli</name>
    <dbReference type="NCBI Taxonomy" id="2910158"/>
    <lineage>
        <taxon>Bacteria</taxon>
        <taxon>Pseudomonadati</taxon>
        <taxon>Bacteroidota</taxon>
        <taxon>Cytophagia</taxon>
        <taxon>Cytophagales</taxon>
        <taxon>Spirosomataceae</taxon>
        <taxon>Dyadobacter</taxon>
    </lineage>
</organism>
<reference evidence="2" key="1">
    <citation type="submission" date="2022-11" db="EMBL/GenBank/DDBJ databases">
        <title>Dyadobacter pollutisoli sp. nov., isolated from plastic dumped soil.</title>
        <authorList>
            <person name="Kim J.M."/>
            <person name="Kim K.R."/>
            <person name="Lee J.K."/>
            <person name="Hao L."/>
            <person name="Jeon C.O."/>
        </authorList>
    </citation>
    <scope>NUCLEOTIDE SEQUENCE</scope>
    <source>
        <strain evidence="2">U1</strain>
    </source>
</reference>
<dbReference type="SUPFAM" id="SSF63829">
    <property type="entry name" value="Calcium-dependent phosphotriesterase"/>
    <property type="match status" value="1"/>
</dbReference>
<dbReference type="KEGG" id="dpf:ON006_12650"/>
<accession>A0A9E8NIA2</accession>